<name>A0AAN7YII1_9EURO</name>
<sequence length="324" mass="36285">MDARKRKKKVLLMGKSGSGKSSMRSIIFSNYVAKDVRRLGATIDVEHSHARFMGNLTLNLWDCGGQDAFMDSYLNSQRENVFTNAQVLIYVFDIESREVDRDLDTYSAVISALKQFSPSAMVFCLVHKMDLVQAEHRERIYEERCRMILTQSDSMSVETFASSIWDQTLYKAWAGIVHKMIPNLSIIERFLRAFAEQISAEEIVLFERSTFLTVTSVDTTAPKSTSEETANPNPDRHERISNIMKSYKHTVAKSTKGPSSSSVSAAGFVLYKVQTPSFNAFLARFTENTYIAVVVPPGEAAFNCAVLNTMMAKGAFLKKTGVEG</sequence>
<gene>
    <name evidence="5" type="primary">GTR1</name>
    <name evidence="5" type="ORF">LTR05_002054</name>
</gene>
<evidence type="ECO:0000256" key="2">
    <source>
        <dbReference type="ARBA" id="ARBA00022741"/>
    </source>
</evidence>
<dbReference type="GO" id="GO:0000329">
    <property type="term" value="C:fungal-type vacuole membrane"/>
    <property type="evidence" value="ECO:0007669"/>
    <property type="project" value="TreeGrafter"/>
</dbReference>
<dbReference type="GO" id="GO:1904263">
    <property type="term" value="P:positive regulation of TORC1 signaling"/>
    <property type="evidence" value="ECO:0007669"/>
    <property type="project" value="TreeGrafter"/>
</dbReference>
<organism evidence="5 6">
    <name type="scientific">Lithohypha guttulata</name>
    <dbReference type="NCBI Taxonomy" id="1690604"/>
    <lineage>
        <taxon>Eukaryota</taxon>
        <taxon>Fungi</taxon>
        <taxon>Dikarya</taxon>
        <taxon>Ascomycota</taxon>
        <taxon>Pezizomycotina</taxon>
        <taxon>Eurotiomycetes</taxon>
        <taxon>Chaetothyriomycetidae</taxon>
        <taxon>Chaetothyriales</taxon>
        <taxon>Trichomeriaceae</taxon>
        <taxon>Lithohypha</taxon>
    </lineage>
</organism>
<comment type="subunit">
    <text evidence="4">Component of the GSE complex.</text>
</comment>
<evidence type="ECO:0000256" key="4">
    <source>
        <dbReference type="RuleBase" id="RU367014"/>
    </source>
</evidence>
<keyword evidence="3 4" id="KW-0342">GTP-binding</keyword>
<dbReference type="FunFam" id="3.40.50.300:FF:000488">
    <property type="entry name" value="Small monomeric GTPase (Gtr1)"/>
    <property type="match status" value="1"/>
</dbReference>
<keyword evidence="6" id="KW-1185">Reference proteome</keyword>
<dbReference type="AlphaFoldDB" id="A0AAN7YII1"/>
<protein>
    <recommendedName>
        <fullName evidence="4">GTP-binding protein</fullName>
    </recommendedName>
</protein>
<dbReference type="InterPro" id="IPR006762">
    <property type="entry name" value="Gtr1_RagA"/>
</dbReference>
<evidence type="ECO:0000313" key="5">
    <source>
        <dbReference type="EMBL" id="KAK5087839.1"/>
    </source>
</evidence>
<comment type="caution">
    <text evidence="5">The sequence shown here is derived from an EMBL/GenBank/DDBJ whole genome shotgun (WGS) entry which is preliminary data.</text>
</comment>
<dbReference type="SUPFAM" id="SSF52540">
    <property type="entry name" value="P-loop containing nucleoside triphosphate hydrolases"/>
    <property type="match status" value="1"/>
</dbReference>
<dbReference type="Pfam" id="PF04670">
    <property type="entry name" value="Gtr1_RagA"/>
    <property type="match status" value="1"/>
</dbReference>
<comment type="function">
    <text evidence="4">GTPase involved in activation of the TORC1 signaling pathway, which promotes growth and represses autophagy in nutrient-rich conditions.</text>
</comment>
<evidence type="ECO:0000256" key="3">
    <source>
        <dbReference type="ARBA" id="ARBA00023134"/>
    </source>
</evidence>
<accession>A0AAN7YII1</accession>
<dbReference type="Gene3D" id="3.30.450.190">
    <property type="match status" value="1"/>
</dbReference>
<evidence type="ECO:0000313" key="6">
    <source>
        <dbReference type="Proteomes" id="UP001309876"/>
    </source>
</evidence>
<dbReference type="Proteomes" id="UP001309876">
    <property type="component" value="Unassembled WGS sequence"/>
</dbReference>
<dbReference type="GO" id="GO:0005634">
    <property type="term" value="C:nucleus"/>
    <property type="evidence" value="ECO:0007669"/>
    <property type="project" value="TreeGrafter"/>
</dbReference>
<dbReference type="GO" id="GO:1990131">
    <property type="term" value="C:Gtr1-Gtr2 GTPase complex"/>
    <property type="evidence" value="ECO:0007669"/>
    <property type="project" value="UniProtKB-UniRule"/>
</dbReference>
<comment type="similarity">
    <text evidence="1 4">Belongs to the GTR/RAG GTP-binding protein family.</text>
</comment>
<evidence type="ECO:0000256" key="1">
    <source>
        <dbReference type="ARBA" id="ARBA00007756"/>
    </source>
</evidence>
<dbReference type="GO" id="GO:0003924">
    <property type="term" value="F:GTPase activity"/>
    <property type="evidence" value="ECO:0007669"/>
    <property type="project" value="UniProtKB-UniRule"/>
</dbReference>
<dbReference type="InterPro" id="IPR027417">
    <property type="entry name" value="P-loop_NTPase"/>
</dbReference>
<dbReference type="PANTHER" id="PTHR11259">
    <property type="entry name" value="RAS-RELATED GTP BINDING RAG/GTR YEAST"/>
    <property type="match status" value="1"/>
</dbReference>
<keyword evidence="2 4" id="KW-0547">Nucleotide-binding</keyword>
<reference evidence="5 6" key="1">
    <citation type="submission" date="2023-08" db="EMBL/GenBank/DDBJ databases">
        <title>Black Yeasts Isolated from many extreme environments.</title>
        <authorList>
            <person name="Coleine C."/>
            <person name="Stajich J.E."/>
            <person name="Selbmann L."/>
        </authorList>
    </citation>
    <scope>NUCLEOTIDE SEQUENCE [LARGE SCALE GENOMIC DNA]</scope>
    <source>
        <strain evidence="5 6">CCFEE 5910</strain>
    </source>
</reference>
<dbReference type="GO" id="GO:0005525">
    <property type="term" value="F:GTP binding"/>
    <property type="evidence" value="ECO:0007669"/>
    <property type="project" value="UniProtKB-UniRule"/>
</dbReference>
<dbReference type="InterPro" id="IPR039397">
    <property type="entry name" value="RagA/B"/>
</dbReference>
<dbReference type="GO" id="GO:0009267">
    <property type="term" value="P:cellular response to starvation"/>
    <property type="evidence" value="ECO:0007669"/>
    <property type="project" value="TreeGrafter"/>
</dbReference>
<dbReference type="CDD" id="cd11384">
    <property type="entry name" value="RagA_like"/>
    <property type="match status" value="1"/>
</dbReference>
<dbReference type="PANTHER" id="PTHR11259:SF1">
    <property type="entry name" value="RAS-RELATED GTP-BINDING PROTEIN"/>
    <property type="match status" value="1"/>
</dbReference>
<dbReference type="Gene3D" id="3.40.50.300">
    <property type="entry name" value="P-loop containing nucleotide triphosphate hydrolases"/>
    <property type="match status" value="1"/>
</dbReference>
<dbReference type="EMBL" id="JAVRRJ010000002">
    <property type="protein sequence ID" value="KAK5087839.1"/>
    <property type="molecule type" value="Genomic_DNA"/>
</dbReference>
<proteinExistence type="inferred from homology"/>
<dbReference type="GO" id="GO:0010507">
    <property type="term" value="P:negative regulation of autophagy"/>
    <property type="evidence" value="ECO:0007669"/>
    <property type="project" value="TreeGrafter"/>
</dbReference>